<dbReference type="Gene3D" id="3.20.20.370">
    <property type="entry name" value="Glycoside hydrolase/deacetylase"/>
    <property type="match status" value="1"/>
</dbReference>
<dbReference type="EMBL" id="VXRG01000012">
    <property type="protein sequence ID" value="MXY92067.1"/>
    <property type="molecule type" value="Genomic_DNA"/>
</dbReference>
<organism evidence="6">
    <name type="scientific">Caldilineaceae bacterium SB0664_bin_27</name>
    <dbReference type="NCBI Taxonomy" id="2605260"/>
    <lineage>
        <taxon>Bacteria</taxon>
        <taxon>Bacillati</taxon>
        <taxon>Chloroflexota</taxon>
        <taxon>Caldilineae</taxon>
        <taxon>Caldilineales</taxon>
        <taxon>Caldilineaceae</taxon>
    </lineage>
</organism>
<protein>
    <submittedName>
        <fullName evidence="6">Trypsin-like serine protease</fullName>
    </submittedName>
</protein>
<dbReference type="PANTHER" id="PTHR24252:SF7">
    <property type="entry name" value="HYALIN"/>
    <property type="match status" value="1"/>
</dbReference>
<dbReference type="InterPro" id="IPR009003">
    <property type="entry name" value="Peptidase_S1_PA"/>
</dbReference>
<dbReference type="SMART" id="SM00020">
    <property type="entry name" value="Tryp_SPc"/>
    <property type="match status" value="1"/>
</dbReference>
<evidence type="ECO:0000259" key="4">
    <source>
        <dbReference type="PROSITE" id="PS50240"/>
    </source>
</evidence>
<dbReference type="FunFam" id="2.40.10.10:FF:000003">
    <property type="entry name" value="Transmembrane serine protease 3"/>
    <property type="match status" value="1"/>
</dbReference>
<proteinExistence type="predicted"/>
<dbReference type="PANTHER" id="PTHR24252">
    <property type="entry name" value="ACROSIN-RELATED"/>
    <property type="match status" value="1"/>
</dbReference>
<dbReference type="Gene3D" id="2.40.10.10">
    <property type="entry name" value="Trypsin-like serine proteases"/>
    <property type="match status" value="1"/>
</dbReference>
<dbReference type="SUPFAM" id="SSF50494">
    <property type="entry name" value="Trypsin-like serine proteases"/>
    <property type="match status" value="1"/>
</dbReference>
<evidence type="ECO:0000256" key="1">
    <source>
        <dbReference type="ARBA" id="ARBA00023157"/>
    </source>
</evidence>
<dbReference type="PRINTS" id="PR00722">
    <property type="entry name" value="CHYMOTRYPSIN"/>
</dbReference>
<dbReference type="InterPro" id="IPR002509">
    <property type="entry name" value="NODB_dom"/>
</dbReference>
<feature type="domain" description="Peptidase S1" evidence="4">
    <location>
        <begin position="143"/>
        <end position="380"/>
    </location>
</feature>
<dbReference type="GO" id="GO:0006508">
    <property type="term" value="P:proteolysis"/>
    <property type="evidence" value="ECO:0007669"/>
    <property type="project" value="UniProtKB-KW"/>
</dbReference>
<accession>A0A6B0YND4</accession>
<dbReference type="InterPro" id="IPR001314">
    <property type="entry name" value="Peptidase_S1A"/>
</dbReference>
<feature type="region of interest" description="Disordered" evidence="3">
    <location>
        <begin position="25"/>
        <end position="45"/>
    </location>
</feature>
<dbReference type="AlphaFoldDB" id="A0A6B0YND4"/>
<dbReference type="InterPro" id="IPR001254">
    <property type="entry name" value="Trypsin_dom"/>
</dbReference>
<dbReference type="PROSITE" id="PS00134">
    <property type="entry name" value="TRYPSIN_HIS"/>
    <property type="match status" value="1"/>
</dbReference>
<dbReference type="CDD" id="cd00190">
    <property type="entry name" value="Tryp_SPc"/>
    <property type="match status" value="1"/>
</dbReference>
<dbReference type="Pfam" id="PF01522">
    <property type="entry name" value="Polysacc_deac_1"/>
    <property type="match status" value="1"/>
</dbReference>
<keyword evidence="2 6" id="KW-0645">Protease</keyword>
<evidence type="ECO:0000256" key="2">
    <source>
        <dbReference type="RuleBase" id="RU363034"/>
    </source>
</evidence>
<dbReference type="InterPro" id="IPR011330">
    <property type="entry name" value="Glyco_hydro/deAcase_b/a-brl"/>
</dbReference>
<dbReference type="InterPro" id="IPR043504">
    <property type="entry name" value="Peptidase_S1_PA_chymotrypsin"/>
</dbReference>
<evidence type="ECO:0000313" key="6">
    <source>
        <dbReference type="EMBL" id="MXY92067.1"/>
    </source>
</evidence>
<dbReference type="PROSITE" id="PS51677">
    <property type="entry name" value="NODB"/>
    <property type="match status" value="1"/>
</dbReference>
<dbReference type="SUPFAM" id="SSF88713">
    <property type="entry name" value="Glycoside hydrolase/deacetylase"/>
    <property type="match status" value="1"/>
</dbReference>
<keyword evidence="2" id="KW-0378">Hydrolase</keyword>
<evidence type="ECO:0000256" key="3">
    <source>
        <dbReference type="SAM" id="MobiDB-lite"/>
    </source>
</evidence>
<name>A0A6B0YND4_9CHLR</name>
<feature type="region of interest" description="Disordered" evidence="3">
    <location>
        <begin position="113"/>
        <end position="134"/>
    </location>
</feature>
<dbReference type="PROSITE" id="PS50240">
    <property type="entry name" value="TRYPSIN_DOM"/>
    <property type="match status" value="1"/>
</dbReference>
<dbReference type="InterPro" id="IPR033116">
    <property type="entry name" value="TRYPSIN_SER"/>
</dbReference>
<dbReference type="CDD" id="cd10918">
    <property type="entry name" value="CE4_NodB_like_5s_6s"/>
    <property type="match status" value="1"/>
</dbReference>
<dbReference type="GO" id="GO:0005975">
    <property type="term" value="P:carbohydrate metabolic process"/>
    <property type="evidence" value="ECO:0007669"/>
    <property type="project" value="InterPro"/>
</dbReference>
<comment type="caution">
    <text evidence="6">The sequence shown here is derived from an EMBL/GenBank/DDBJ whole genome shotgun (WGS) entry which is preliminary data.</text>
</comment>
<reference evidence="6" key="1">
    <citation type="submission" date="2019-09" db="EMBL/GenBank/DDBJ databases">
        <title>Characterisation of the sponge microbiome using genome-centric metagenomics.</title>
        <authorList>
            <person name="Engelberts J.P."/>
            <person name="Robbins S.J."/>
            <person name="De Goeij J.M."/>
            <person name="Aranda M."/>
            <person name="Bell S.C."/>
            <person name="Webster N.S."/>
        </authorList>
    </citation>
    <scope>NUCLEOTIDE SEQUENCE</scope>
    <source>
        <strain evidence="6">SB0664_bin_27</strain>
    </source>
</reference>
<feature type="compositionally biased region" description="Low complexity" evidence="3">
    <location>
        <begin position="31"/>
        <end position="45"/>
    </location>
</feature>
<feature type="domain" description="NodB homology" evidence="5">
    <location>
        <begin position="501"/>
        <end position="663"/>
    </location>
</feature>
<evidence type="ECO:0000259" key="5">
    <source>
        <dbReference type="PROSITE" id="PS51677"/>
    </source>
</evidence>
<sequence length="663" mass="71788">MNVRFPRPSFRKSVYNAPLASRGAFRTDNQGRNVSNRAGRSSSSRRTVRSYSGLSILSILAPLVILISCNRVAIPVPAVPAAVSGQRSADAGTLTAGKNTSLTTNSLRQAVRSNGADAGGDEQSNLTPAATATPLPAGLQGQIVGGEKAEAGSWPWMVAIQAFTEPGYHTFCGASLVAPSWALTAAHCVVNATPDEIVATVGPHRLDSGQGEKRSVDRIVLHPRYGFDFAHDFAHDLALLHLSEPADSELVTLLGADNLDLAAPGTLGTVIGWGALSEDSSEGVLSYDLQQVELPIVSEEECTSSMGRMITEDMLCAGYKEGGMDACHGDSGGPLVVPDGDGSWQLAGLVSFGIGCARPTFYGVYTRVSQYHDWILAQIIREETADERAQYEIMLPAVYSGAAVLMLPSVHYGAAEETEPAVVPKPPPFPDGLVRQVQAPILMYHYVSVPPAGSDVYRRDLSVSPDLFRSHLQALADAGYTPISMYDLVDHLNQGAPLPEKPVILTFDDGYRDNFENAFPLLEEFGMTAMFFVVTDFMDEGNPLYLSWDMAREMQDAGMFIESHGRNHASLRNRNDDYLIWQALGSAETIEHELGVRPRFITYPFGHYDSNTIRIFESAGFWGGVTIIAGATHSTDNLFQFRRVRVRGTTSAGELVRLLGLDW</sequence>
<dbReference type="InterPro" id="IPR018114">
    <property type="entry name" value="TRYPSIN_HIS"/>
</dbReference>
<dbReference type="GO" id="GO:0016810">
    <property type="term" value="F:hydrolase activity, acting on carbon-nitrogen (but not peptide) bonds"/>
    <property type="evidence" value="ECO:0007669"/>
    <property type="project" value="InterPro"/>
</dbReference>
<gene>
    <name evidence="6" type="ORF">F4Y42_01315</name>
</gene>
<dbReference type="PROSITE" id="PS00135">
    <property type="entry name" value="TRYPSIN_SER"/>
    <property type="match status" value="1"/>
</dbReference>
<keyword evidence="2" id="KW-0720">Serine protease</keyword>
<dbReference type="Pfam" id="PF00089">
    <property type="entry name" value="Trypsin"/>
    <property type="match status" value="1"/>
</dbReference>
<keyword evidence="1" id="KW-1015">Disulfide bond</keyword>
<dbReference type="GO" id="GO:0004252">
    <property type="term" value="F:serine-type endopeptidase activity"/>
    <property type="evidence" value="ECO:0007669"/>
    <property type="project" value="InterPro"/>
</dbReference>